<feature type="non-terminal residue" evidence="6">
    <location>
        <position position="1"/>
    </location>
</feature>
<dbReference type="STRING" id="1182543.W9XJV1"/>
<evidence type="ECO:0000313" key="7">
    <source>
        <dbReference type="Proteomes" id="UP000019471"/>
    </source>
</evidence>
<dbReference type="OrthoDB" id="1069523at2759"/>
<sequence>DGRMAILNPKADFVRWKFDPRMPTNSVIEDPKVVMDVPSEMPRIDERFMTHQYDTLFAIVAVPGSPADTKYFIYNRLNGVAMHNHKTGETRYFYAGDNAVCQEPCFIPRSEDAPDGDGWVMTMVDRQDNKKSELVILDTRTFERPIAVVHMPMHVKSQIHGNWIPSAALKAHKSLVREVTEPIKISGKGALEPLS</sequence>
<keyword evidence="3" id="KW-0560">Oxidoreductase</keyword>
<dbReference type="GeneID" id="19191423"/>
<comment type="cofactor">
    <cofactor evidence="5">
        <name>Fe(2+)</name>
        <dbReference type="ChEBI" id="CHEBI:29033"/>
    </cofactor>
    <text evidence="5">Binds 1 Fe(2+) ion per subunit.</text>
</comment>
<evidence type="ECO:0000256" key="5">
    <source>
        <dbReference type="PIRSR" id="PIRSR604294-1"/>
    </source>
</evidence>
<evidence type="ECO:0000313" key="6">
    <source>
        <dbReference type="EMBL" id="EXJ70644.1"/>
    </source>
</evidence>
<gene>
    <name evidence="6" type="ORF">A1O5_06715</name>
</gene>
<dbReference type="PANTHER" id="PTHR10543">
    <property type="entry name" value="BETA-CAROTENE DIOXYGENASE"/>
    <property type="match status" value="1"/>
</dbReference>
<evidence type="ECO:0000256" key="2">
    <source>
        <dbReference type="ARBA" id="ARBA00022723"/>
    </source>
</evidence>
<dbReference type="HOGENOM" id="CLU_098006_0_0_1"/>
<dbReference type="PANTHER" id="PTHR10543:SF89">
    <property type="entry name" value="CAROTENOID 9,10(9',10')-CLEAVAGE DIOXYGENASE 1"/>
    <property type="match status" value="1"/>
</dbReference>
<dbReference type="GO" id="GO:0046872">
    <property type="term" value="F:metal ion binding"/>
    <property type="evidence" value="ECO:0007669"/>
    <property type="project" value="UniProtKB-KW"/>
</dbReference>
<dbReference type="RefSeq" id="XP_007745496.1">
    <property type="nucleotide sequence ID" value="XM_007747306.1"/>
</dbReference>
<keyword evidence="4 5" id="KW-0408">Iron</keyword>
<dbReference type="AlphaFoldDB" id="W9XJV1"/>
<protein>
    <recommendedName>
        <fullName evidence="8">Dioxygenase</fullName>
    </recommendedName>
</protein>
<feature type="binding site" evidence="5">
    <location>
        <position position="160"/>
    </location>
    <ligand>
        <name>Fe cation</name>
        <dbReference type="ChEBI" id="CHEBI:24875"/>
        <note>catalytic</note>
    </ligand>
</feature>
<name>W9XJV1_9EURO</name>
<reference evidence="6 7" key="1">
    <citation type="submission" date="2013-03" db="EMBL/GenBank/DDBJ databases">
        <title>The Genome Sequence of Cladophialophora psammophila CBS 110553.</title>
        <authorList>
            <consortium name="The Broad Institute Genomics Platform"/>
            <person name="Cuomo C."/>
            <person name="de Hoog S."/>
            <person name="Gorbushina A."/>
            <person name="Walker B."/>
            <person name="Young S.K."/>
            <person name="Zeng Q."/>
            <person name="Gargeya S."/>
            <person name="Fitzgerald M."/>
            <person name="Haas B."/>
            <person name="Abouelleil A."/>
            <person name="Allen A.W."/>
            <person name="Alvarado L."/>
            <person name="Arachchi H.M."/>
            <person name="Berlin A.M."/>
            <person name="Chapman S.B."/>
            <person name="Gainer-Dewar J."/>
            <person name="Goldberg J."/>
            <person name="Griggs A."/>
            <person name="Gujja S."/>
            <person name="Hansen M."/>
            <person name="Howarth C."/>
            <person name="Imamovic A."/>
            <person name="Ireland A."/>
            <person name="Larimer J."/>
            <person name="McCowan C."/>
            <person name="Murphy C."/>
            <person name="Pearson M."/>
            <person name="Poon T.W."/>
            <person name="Priest M."/>
            <person name="Roberts A."/>
            <person name="Saif S."/>
            <person name="Shea T."/>
            <person name="Sisk P."/>
            <person name="Sykes S."/>
            <person name="Wortman J."/>
            <person name="Nusbaum C."/>
            <person name="Birren B."/>
        </authorList>
    </citation>
    <scope>NUCLEOTIDE SEQUENCE [LARGE SCALE GENOMIC DNA]</scope>
    <source>
        <strain evidence="6 7">CBS 110553</strain>
    </source>
</reference>
<accession>W9XJV1</accession>
<keyword evidence="2 5" id="KW-0479">Metal-binding</keyword>
<comment type="caution">
    <text evidence="6">The sequence shown here is derived from an EMBL/GenBank/DDBJ whole genome shotgun (WGS) entry which is preliminary data.</text>
</comment>
<dbReference type="EMBL" id="AMGX01000009">
    <property type="protein sequence ID" value="EXJ70644.1"/>
    <property type="molecule type" value="Genomic_DNA"/>
</dbReference>
<dbReference type="eggNOG" id="KOG1285">
    <property type="taxonomic scope" value="Eukaryota"/>
</dbReference>
<keyword evidence="7" id="KW-1185">Reference proteome</keyword>
<evidence type="ECO:0000256" key="4">
    <source>
        <dbReference type="ARBA" id="ARBA00023004"/>
    </source>
</evidence>
<dbReference type="InterPro" id="IPR004294">
    <property type="entry name" value="Carotenoid_Oase"/>
</dbReference>
<proteinExistence type="inferred from homology"/>
<evidence type="ECO:0000256" key="3">
    <source>
        <dbReference type="ARBA" id="ARBA00023002"/>
    </source>
</evidence>
<dbReference type="GO" id="GO:0010436">
    <property type="term" value="F:carotenoid dioxygenase activity"/>
    <property type="evidence" value="ECO:0007669"/>
    <property type="project" value="TreeGrafter"/>
</dbReference>
<comment type="similarity">
    <text evidence="1">Belongs to the carotenoid oxygenase family.</text>
</comment>
<dbReference type="Proteomes" id="UP000019471">
    <property type="component" value="Unassembled WGS sequence"/>
</dbReference>
<dbReference type="Pfam" id="PF03055">
    <property type="entry name" value="RPE65"/>
    <property type="match status" value="1"/>
</dbReference>
<evidence type="ECO:0000256" key="1">
    <source>
        <dbReference type="ARBA" id="ARBA00006787"/>
    </source>
</evidence>
<dbReference type="GO" id="GO:0016121">
    <property type="term" value="P:carotene catabolic process"/>
    <property type="evidence" value="ECO:0007669"/>
    <property type="project" value="TreeGrafter"/>
</dbReference>
<evidence type="ECO:0008006" key="8">
    <source>
        <dbReference type="Google" id="ProtNLM"/>
    </source>
</evidence>
<organism evidence="6 7">
    <name type="scientific">Cladophialophora psammophila CBS 110553</name>
    <dbReference type="NCBI Taxonomy" id="1182543"/>
    <lineage>
        <taxon>Eukaryota</taxon>
        <taxon>Fungi</taxon>
        <taxon>Dikarya</taxon>
        <taxon>Ascomycota</taxon>
        <taxon>Pezizomycotina</taxon>
        <taxon>Eurotiomycetes</taxon>
        <taxon>Chaetothyriomycetidae</taxon>
        <taxon>Chaetothyriales</taxon>
        <taxon>Herpotrichiellaceae</taxon>
        <taxon>Cladophialophora</taxon>
    </lineage>
</organism>